<dbReference type="AlphaFoldDB" id="A0A1W2TXF9"/>
<dbReference type="STRING" id="77044.A0A1W2TXF9"/>
<dbReference type="GO" id="GO:0006606">
    <property type="term" value="P:protein import into nucleus"/>
    <property type="evidence" value="ECO:0007669"/>
    <property type="project" value="TreeGrafter"/>
</dbReference>
<dbReference type="PANTHER" id="PTHR15837:SF5">
    <property type="entry name" value="NYN DOMAIN-CONTAINING PROTEIN"/>
    <property type="match status" value="1"/>
</dbReference>
<evidence type="ECO:0000313" key="2">
    <source>
        <dbReference type="EMBL" id="GAP93401.1"/>
    </source>
</evidence>
<protein>
    <submittedName>
        <fullName evidence="2">Putative cytochrome P450 9c1</fullName>
    </submittedName>
</protein>
<feature type="region of interest" description="Disordered" evidence="1">
    <location>
        <begin position="100"/>
        <end position="121"/>
    </location>
</feature>
<dbReference type="CDD" id="cd18724">
    <property type="entry name" value="PIN_LabA-like"/>
    <property type="match status" value="1"/>
</dbReference>
<evidence type="ECO:0000313" key="3">
    <source>
        <dbReference type="Proteomes" id="UP000054516"/>
    </source>
</evidence>
<dbReference type="GO" id="GO:0005085">
    <property type="term" value="F:guanyl-nucleotide exchange factor activity"/>
    <property type="evidence" value="ECO:0007669"/>
    <property type="project" value="TreeGrafter"/>
</dbReference>
<proteinExistence type="predicted"/>
<feature type="region of interest" description="Disordered" evidence="1">
    <location>
        <begin position="481"/>
        <end position="503"/>
    </location>
</feature>
<dbReference type="OrthoDB" id="5590473at2759"/>
<feature type="compositionally biased region" description="Polar residues" evidence="1">
    <location>
        <begin position="491"/>
        <end position="503"/>
    </location>
</feature>
<evidence type="ECO:0000256" key="1">
    <source>
        <dbReference type="SAM" id="MobiDB-lite"/>
    </source>
</evidence>
<organism evidence="2">
    <name type="scientific">Rosellinia necatrix</name>
    <name type="common">White root-rot fungus</name>
    <dbReference type="NCBI Taxonomy" id="77044"/>
    <lineage>
        <taxon>Eukaryota</taxon>
        <taxon>Fungi</taxon>
        <taxon>Dikarya</taxon>
        <taxon>Ascomycota</taxon>
        <taxon>Pezizomycotina</taxon>
        <taxon>Sordariomycetes</taxon>
        <taxon>Xylariomycetidae</taxon>
        <taxon>Xylariales</taxon>
        <taxon>Xylariaceae</taxon>
        <taxon>Rosellinia</taxon>
    </lineage>
</organism>
<reference evidence="2" key="1">
    <citation type="submission" date="2016-03" db="EMBL/GenBank/DDBJ databases">
        <title>Draft genome sequence of Rosellinia necatrix.</title>
        <authorList>
            <person name="Kanematsu S."/>
        </authorList>
    </citation>
    <scope>NUCLEOTIDE SEQUENCE [LARGE SCALE GENOMIC DNA]</scope>
    <source>
        <strain evidence="2">W97</strain>
    </source>
</reference>
<keyword evidence="3" id="KW-1185">Reference proteome</keyword>
<name>A0A1W2TXF9_ROSNE</name>
<sequence length="625" mass="68636">MKALPQRPGPSGSRVIKKRASIPQLGDGLLTVFNHDNTPTKCTAYIGSQLPITLTSSNLNRLVKSTHSTDNIISIITPSVCSDEDVVLIGNFSQSADSKASSRFSFRSDNPRGDETPPTTLTGDDSFFFSDGETTLGSLSPGLINGEAFFGPESTLLSTSGSTDTAMKTKHHPLTTAFLAGKEKKHVGLRSTQHDLVAKPSASLEFAPIGTCFDYTSTEANAASQETPNAESLHCIVRGFLATTMKSKSASPSITDPQLSSALTPKVSNKLNPFWEPQRIFEFYIKGAITFEKAKETANRCGYSEVIHIIDKAEALRKENSSLHISDIINKVVSEVGIRAADHRAAFLAPAPLQQDQHDVAHDNFMLKLATYSAQDINTKPAKLLHIFVDMSNIHIGFCNSWKASQGIPVDRRVRAPAFNYKILACIMERNRAAKKKVLASSVACHVVNRTQWPQHFVDAEKQGYKTRILNRVQKISPAIKVGRKRKTSRQEPSTVYPSTVATSGDESAEDFARAGYETRNGEQGVDEILHLNMMDSILDDMQEPGTMILATGDAAQAEFSPGFLEYATRALALNWNLELVTWKSTISSSWTSRAFRDKHGERFRIIYLDEFLEELNADLCASLA</sequence>
<dbReference type="Proteomes" id="UP000054516">
    <property type="component" value="Unassembled WGS sequence"/>
</dbReference>
<dbReference type="GO" id="GO:0031267">
    <property type="term" value="F:small GTPase binding"/>
    <property type="evidence" value="ECO:0007669"/>
    <property type="project" value="TreeGrafter"/>
</dbReference>
<dbReference type="InterPro" id="IPR007681">
    <property type="entry name" value="Mog1"/>
</dbReference>
<gene>
    <name evidence="2" type="ORF">SAMD00023353_12000080</name>
</gene>
<accession>A0A1W2TXF9</accession>
<dbReference type="PANTHER" id="PTHR15837">
    <property type="entry name" value="RAN GUANINE NUCLEOTIDE RELEASE FACTOR"/>
    <property type="match status" value="1"/>
</dbReference>
<dbReference type="GO" id="GO:0005634">
    <property type="term" value="C:nucleus"/>
    <property type="evidence" value="ECO:0007669"/>
    <property type="project" value="TreeGrafter"/>
</dbReference>
<dbReference type="EMBL" id="DF977565">
    <property type="protein sequence ID" value="GAP93401.1"/>
    <property type="molecule type" value="Genomic_DNA"/>
</dbReference>